<dbReference type="SMART" id="SM00267">
    <property type="entry name" value="GGDEF"/>
    <property type="match status" value="1"/>
</dbReference>
<dbReference type="Gene3D" id="1.25.40.10">
    <property type="entry name" value="Tetratricopeptide repeat domain"/>
    <property type="match status" value="2"/>
</dbReference>
<dbReference type="InterPro" id="IPR029016">
    <property type="entry name" value="GAF-like_dom_sf"/>
</dbReference>
<dbReference type="InterPro" id="IPR011990">
    <property type="entry name" value="TPR-like_helical_dom_sf"/>
</dbReference>
<proteinExistence type="predicted"/>
<dbReference type="Gene3D" id="3.30.70.270">
    <property type="match status" value="1"/>
</dbReference>
<dbReference type="Proteomes" id="UP000501534">
    <property type="component" value="Chromosome"/>
</dbReference>
<dbReference type="InterPro" id="IPR019734">
    <property type="entry name" value="TPR_rpt"/>
</dbReference>
<dbReference type="EMBL" id="CP053069">
    <property type="protein sequence ID" value="QJR09014.1"/>
    <property type="molecule type" value="Genomic_DNA"/>
</dbReference>
<feature type="domain" description="GGDEF" evidence="4">
    <location>
        <begin position="710"/>
        <end position="850"/>
    </location>
</feature>
<dbReference type="InterPro" id="IPR003018">
    <property type="entry name" value="GAF"/>
</dbReference>
<keyword evidence="3" id="KW-0175">Coiled coil</keyword>
<evidence type="ECO:0000259" key="4">
    <source>
        <dbReference type="PROSITE" id="PS50887"/>
    </source>
</evidence>
<dbReference type="Gene3D" id="3.30.450.40">
    <property type="match status" value="1"/>
</dbReference>
<dbReference type="GO" id="GO:0005886">
    <property type="term" value="C:plasma membrane"/>
    <property type="evidence" value="ECO:0007669"/>
    <property type="project" value="TreeGrafter"/>
</dbReference>
<evidence type="ECO:0000256" key="1">
    <source>
        <dbReference type="ARBA" id="ARBA00012528"/>
    </source>
</evidence>
<dbReference type="PROSITE" id="PS50887">
    <property type="entry name" value="GGDEF"/>
    <property type="match status" value="1"/>
</dbReference>
<accession>A0A6M4GRB6</accession>
<gene>
    <name evidence="5" type="ORF">DSM104443_00049</name>
</gene>
<evidence type="ECO:0000313" key="5">
    <source>
        <dbReference type="EMBL" id="QJR09014.1"/>
    </source>
</evidence>
<evidence type="ECO:0000313" key="6">
    <source>
        <dbReference type="Proteomes" id="UP000501534"/>
    </source>
</evidence>
<protein>
    <recommendedName>
        <fullName evidence="1">diguanylate cyclase</fullName>
        <ecNumber evidence="1">2.7.7.65</ecNumber>
    </recommendedName>
</protein>
<dbReference type="SUPFAM" id="SSF48452">
    <property type="entry name" value="TPR-like"/>
    <property type="match status" value="2"/>
</dbReference>
<dbReference type="SUPFAM" id="SSF55781">
    <property type="entry name" value="GAF domain-like"/>
    <property type="match status" value="1"/>
</dbReference>
<dbReference type="GO" id="GO:0052621">
    <property type="term" value="F:diguanylate cyclase activity"/>
    <property type="evidence" value="ECO:0007669"/>
    <property type="project" value="UniProtKB-EC"/>
</dbReference>
<evidence type="ECO:0000256" key="3">
    <source>
        <dbReference type="SAM" id="Coils"/>
    </source>
</evidence>
<comment type="catalytic activity">
    <reaction evidence="2">
        <text>2 GTP = 3',3'-c-di-GMP + 2 diphosphate</text>
        <dbReference type="Rhea" id="RHEA:24898"/>
        <dbReference type="ChEBI" id="CHEBI:33019"/>
        <dbReference type="ChEBI" id="CHEBI:37565"/>
        <dbReference type="ChEBI" id="CHEBI:58805"/>
        <dbReference type="EC" id="2.7.7.65"/>
    </reaction>
</comment>
<dbReference type="GO" id="GO:0043709">
    <property type="term" value="P:cell adhesion involved in single-species biofilm formation"/>
    <property type="evidence" value="ECO:0007669"/>
    <property type="project" value="TreeGrafter"/>
</dbReference>
<name>A0A6M4GRB6_9PROT</name>
<dbReference type="SMART" id="SM00065">
    <property type="entry name" value="GAF"/>
    <property type="match status" value="1"/>
</dbReference>
<dbReference type="CDD" id="cd01949">
    <property type="entry name" value="GGDEF"/>
    <property type="match status" value="1"/>
</dbReference>
<dbReference type="KEGG" id="uru:DSM104443_00049"/>
<dbReference type="InterPro" id="IPR043128">
    <property type="entry name" value="Rev_trsase/Diguanyl_cyclase"/>
</dbReference>
<dbReference type="InterPro" id="IPR029787">
    <property type="entry name" value="Nucleotide_cyclase"/>
</dbReference>
<reference evidence="5 6" key="1">
    <citation type="submission" date="2020-04" db="EMBL/GenBank/DDBJ databases">
        <title>Usitatibacter rugosus gen. nov., sp. nov. and Usitatibacter palustris sp. nov., novel members of Usitatibacteraceae fam. nov. within the order Nitrosomonadales isolated from soil.</title>
        <authorList>
            <person name="Huber K.J."/>
            <person name="Neumann-Schaal M."/>
            <person name="Geppert A."/>
            <person name="Luckner M."/>
            <person name="Wanner G."/>
            <person name="Overmann J."/>
        </authorList>
    </citation>
    <scope>NUCLEOTIDE SEQUENCE [LARGE SCALE GENOMIC DNA]</scope>
    <source>
        <strain evidence="5 6">0125_3</strain>
    </source>
</reference>
<evidence type="ECO:0000256" key="2">
    <source>
        <dbReference type="ARBA" id="ARBA00034247"/>
    </source>
</evidence>
<dbReference type="EC" id="2.7.7.65" evidence="1"/>
<dbReference type="Pfam" id="PF13185">
    <property type="entry name" value="GAF_2"/>
    <property type="match status" value="1"/>
</dbReference>
<dbReference type="InterPro" id="IPR050469">
    <property type="entry name" value="Diguanylate_Cyclase"/>
</dbReference>
<feature type="coiled-coil region" evidence="3">
    <location>
        <begin position="479"/>
        <end position="506"/>
    </location>
</feature>
<dbReference type="PANTHER" id="PTHR45138:SF9">
    <property type="entry name" value="DIGUANYLATE CYCLASE DGCM-RELATED"/>
    <property type="match status" value="1"/>
</dbReference>
<dbReference type="SUPFAM" id="SSF55073">
    <property type="entry name" value="Nucleotide cyclase"/>
    <property type="match status" value="1"/>
</dbReference>
<sequence>MDFYATDAQVEELERTAGAASGGGRLEPLVALAWHLRQRDVARAARVAREAEALVDAGRGESPQQGPLPARIALTLAECALLNSHVEEATALCQRARSQFESCGDVAGVGDVALLASRIAEVDGMRERELGFYREALDAYRAAGDVQRIAHARLWTVLASGFGDPGSVASELRLIRSEVMRPSPSVEAHLRFIEGVLAFQQNAFLEVVPIFSEVVPSARACGMLEQAFRAEAGLVSAHSNLGDREASCATAERLLARARQLGWPRAIGHALANFARQLSDTGQPERAIELLAEARSVLGDHPRARGYAIATYYLGDACLALGRNEEALEHLRHAESIMRDLGSQPEVACLLAIGAQALSRLGRAREALDSANAALELARSTKARLWEVEALRSLAEIYGTHGTELGEPDNVALALRHLEQALEVVGSIGGHHEKSQLHTEIARAHEAAGDLSRALAAERTARAEEVKEKDRRAVNQLLLAQERHETERAKERARDLESALSTLENLRLVGQDITSHLDPAEMLEAMHRHLGRFADVTFTGVFVFDAAGARLTRYAIERGRPLPISDVQLADFESYAARAARERVEICIEAEEGARAAARIPGTEPTRTFWFAPMVVKDQLLGVLTVQTTTLGAYGEREKLVFRTICGYAAVAFANARAHGQLEEKHRRLGETESEMRKLATTDPLTGLANRRRFFATAESEVSRAIRYGGAIGVVMADLDRFKSINDQGGHGAGDRVISAVSTVLRAQQRPHDVIGRMGGEEFAFVLPGADLEATMKAAERIRVAVEALEVEYAGAPFRATISLGCAAVVDAQTLRGSSAAELEDLLRAADAALYEAKRLGRNRVHGAPDALQRRAEAREA</sequence>
<dbReference type="AlphaFoldDB" id="A0A6M4GRB6"/>
<dbReference type="FunFam" id="3.30.70.270:FF:000001">
    <property type="entry name" value="Diguanylate cyclase domain protein"/>
    <property type="match status" value="1"/>
</dbReference>
<keyword evidence="6" id="KW-1185">Reference proteome</keyword>
<dbReference type="NCBIfam" id="TIGR00254">
    <property type="entry name" value="GGDEF"/>
    <property type="match status" value="1"/>
</dbReference>
<dbReference type="SMART" id="SM00028">
    <property type="entry name" value="TPR"/>
    <property type="match status" value="4"/>
</dbReference>
<dbReference type="PANTHER" id="PTHR45138">
    <property type="entry name" value="REGULATORY COMPONENTS OF SENSORY TRANSDUCTION SYSTEM"/>
    <property type="match status" value="1"/>
</dbReference>
<dbReference type="RefSeq" id="WP_171088718.1">
    <property type="nucleotide sequence ID" value="NZ_CP053069.1"/>
</dbReference>
<dbReference type="GO" id="GO:1902201">
    <property type="term" value="P:negative regulation of bacterial-type flagellum-dependent cell motility"/>
    <property type="evidence" value="ECO:0007669"/>
    <property type="project" value="TreeGrafter"/>
</dbReference>
<organism evidence="5 6">
    <name type="scientific">Usitatibacter rugosus</name>
    <dbReference type="NCBI Taxonomy" id="2732067"/>
    <lineage>
        <taxon>Bacteria</taxon>
        <taxon>Pseudomonadati</taxon>
        <taxon>Pseudomonadota</taxon>
        <taxon>Betaproteobacteria</taxon>
        <taxon>Nitrosomonadales</taxon>
        <taxon>Usitatibacteraceae</taxon>
        <taxon>Usitatibacter</taxon>
    </lineage>
</organism>
<dbReference type="InterPro" id="IPR000160">
    <property type="entry name" value="GGDEF_dom"/>
</dbReference>
<dbReference type="Pfam" id="PF00990">
    <property type="entry name" value="GGDEF"/>
    <property type="match status" value="1"/>
</dbReference>